<proteinExistence type="predicted"/>
<dbReference type="InterPro" id="IPR036770">
    <property type="entry name" value="Ankyrin_rpt-contain_sf"/>
</dbReference>
<organism evidence="1">
    <name type="scientific">Cedratvirus Zaza IHUMI</name>
    <dbReference type="NCBI Taxonomy" id="2126979"/>
    <lineage>
        <taxon>Viruses</taxon>
        <taxon>Pithoviruses</taxon>
    </lineage>
</organism>
<name>A0A2R8FF29_9VIRU</name>
<protein>
    <submittedName>
        <fullName evidence="1">Ankyrin repeat-containing protein</fullName>
    </submittedName>
</protein>
<dbReference type="Gene3D" id="1.25.40.20">
    <property type="entry name" value="Ankyrin repeat-containing domain"/>
    <property type="match status" value="1"/>
</dbReference>
<evidence type="ECO:0000313" key="1">
    <source>
        <dbReference type="EMBL" id="SPN79580.1"/>
    </source>
</evidence>
<dbReference type="InterPro" id="IPR002110">
    <property type="entry name" value="Ankyrin_rpt"/>
</dbReference>
<dbReference type="InterPro" id="IPR052050">
    <property type="entry name" value="SecEffector_AnkRepeat"/>
</dbReference>
<sequence>MDNVYRAIFSFSGGYNYPHGWVCSQFRFLVPKVSALAYLDVLCRDKRKPEGLQLNKKMAEQAIKEGLLYLVMECKDKLDEYASVEAARYGHLEILKWSETANTSPYHWGVNLCYEAIKGGHLHVLQWLVENDYPCDELVFSFAIHGDHFHILEWLVKKNVLPLTKNAFNAALFSGGFKYLLWLKENGCPWDEWICVHAVQARNLEFLKWLRENGCPWDEETCAFAAQDGNLEILQWARSNGCPWNEDTCTRAASKGHLEILKWARSQGCPWNKYTYQRAKEAGRLRVTRWLTEQGLDGN</sequence>
<dbReference type="EMBL" id="LT994652">
    <property type="protein sequence ID" value="SPN79580.1"/>
    <property type="molecule type" value="Genomic_DNA"/>
</dbReference>
<dbReference type="Proteomes" id="UP000270547">
    <property type="component" value="Segment"/>
</dbReference>
<reference evidence="1" key="1">
    <citation type="submission" date="2018-03" db="EMBL/GenBank/DDBJ databases">
        <authorList>
            <consortium name="Urmite Genomes"/>
        </authorList>
    </citation>
    <scope>NUCLEOTIDE SEQUENCE [LARGE SCALE GENOMIC DNA]</scope>
    <source>
        <strain evidence="1">IHUMI-S29</strain>
    </source>
</reference>
<dbReference type="SUPFAM" id="SSF140860">
    <property type="entry name" value="Pseudo ankyrin repeat-like"/>
    <property type="match status" value="1"/>
</dbReference>
<dbReference type="PANTHER" id="PTHR46586:SF3">
    <property type="entry name" value="ANKYRIN REPEAT-CONTAINING PROTEIN"/>
    <property type="match status" value="1"/>
</dbReference>
<dbReference type="PANTHER" id="PTHR46586">
    <property type="entry name" value="ANKYRIN REPEAT-CONTAINING PROTEIN"/>
    <property type="match status" value="1"/>
</dbReference>
<dbReference type="SUPFAM" id="SSF48403">
    <property type="entry name" value="Ankyrin repeat"/>
    <property type="match status" value="1"/>
</dbReference>
<dbReference type="Pfam" id="PF13637">
    <property type="entry name" value="Ank_4"/>
    <property type="match status" value="1"/>
</dbReference>
<gene>
    <name evidence="1" type="ORF">ZAZAV_377</name>
</gene>
<accession>A0A2R8FF29</accession>